<feature type="coiled-coil region" evidence="5">
    <location>
        <begin position="326"/>
        <end position="363"/>
    </location>
</feature>
<organism evidence="8 9">
    <name type="scientific">Mariniblastus fucicola</name>
    <dbReference type="NCBI Taxonomy" id="980251"/>
    <lineage>
        <taxon>Bacteria</taxon>
        <taxon>Pseudomonadati</taxon>
        <taxon>Planctomycetota</taxon>
        <taxon>Planctomycetia</taxon>
        <taxon>Pirellulales</taxon>
        <taxon>Pirellulaceae</taxon>
        <taxon>Mariniblastus</taxon>
    </lineage>
</organism>
<reference evidence="8 9" key="1">
    <citation type="submission" date="2019-08" db="EMBL/GenBank/DDBJ databases">
        <title>Deep-cultivation of Planctomycetes and their phenomic and genomic characterization uncovers novel biology.</title>
        <authorList>
            <person name="Wiegand S."/>
            <person name="Jogler M."/>
            <person name="Boedeker C."/>
            <person name="Pinto D."/>
            <person name="Vollmers J."/>
            <person name="Rivas-Marin E."/>
            <person name="Kohn T."/>
            <person name="Peeters S.H."/>
            <person name="Heuer A."/>
            <person name="Rast P."/>
            <person name="Oberbeckmann S."/>
            <person name="Bunk B."/>
            <person name="Jeske O."/>
            <person name="Meyerdierks A."/>
            <person name="Storesund J.E."/>
            <person name="Kallscheuer N."/>
            <person name="Luecker S."/>
            <person name="Lage O.M."/>
            <person name="Pohl T."/>
            <person name="Merkel B.J."/>
            <person name="Hornburger P."/>
            <person name="Mueller R.-W."/>
            <person name="Bruemmer F."/>
            <person name="Labrenz M."/>
            <person name="Spormann A.M."/>
            <person name="Op den Camp H."/>
            <person name="Overmann J."/>
            <person name="Amann R."/>
            <person name="Jetten M.S.M."/>
            <person name="Mascher T."/>
            <person name="Medema M.H."/>
            <person name="Devos D.P."/>
            <person name="Kaster A.-K."/>
            <person name="Ovreas L."/>
            <person name="Rohde M."/>
            <person name="Galperin M.Y."/>
            <person name="Jogler C."/>
        </authorList>
    </citation>
    <scope>NUCLEOTIDE SEQUENCE [LARGE SCALE GENOMIC DNA]</scope>
    <source>
        <strain evidence="8 9">FC18</strain>
    </source>
</reference>
<feature type="transmembrane region" description="Helical" evidence="7">
    <location>
        <begin position="193"/>
        <end position="210"/>
    </location>
</feature>
<keyword evidence="2 7" id="KW-0812">Transmembrane</keyword>
<feature type="transmembrane region" description="Helical" evidence="7">
    <location>
        <begin position="55"/>
        <end position="74"/>
    </location>
</feature>
<evidence type="ECO:0000256" key="4">
    <source>
        <dbReference type="ARBA" id="ARBA00023136"/>
    </source>
</evidence>
<dbReference type="RefSeq" id="WP_075082211.1">
    <property type="nucleotide sequence ID" value="NZ_CP042912.1"/>
</dbReference>
<sequence>MKTDKSNRANSTLKRYADIMEPTELEQQPSKAETDAPLVKPNPAAEAADALAKPMFCLSLVFLVLLAGLVVAWVDVLPDPTDANLVADSQGAISWIDEFWKHPAVVTGYVLLGALLLIWPLFLIEPLYVRSLAKGHAMPSKNRFGWSCILCPPLRLAKSIPAKEGKIWLPRMGWRAPGKALHKEMERMFSKPMLIIAMLILPVLLIEFRFQELLQSTMWLKLLLSISMGLIWCAFTYEFILMVSSTKKKLFYVKKNWIDLAIILLPLVSFLRSFRVVRAAKVARFAKLQQLTKMGRVYRMRGLLAKTIRAFLVLELVHRILRTSPEKRLQKLLAQVEDKQDELRELEKQVKSVRAEIELQQSSEDLENAVPEIQAAALPLRNSE</sequence>
<evidence type="ECO:0000256" key="7">
    <source>
        <dbReference type="SAM" id="Phobius"/>
    </source>
</evidence>
<comment type="subcellular location">
    <subcellularLocation>
        <location evidence="1">Membrane</location>
        <topology evidence="1">Multi-pass membrane protein</topology>
    </subcellularLocation>
</comment>
<feature type="transmembrane region" description="Helical" evidence="7">
    <location>
        <begin position="222"/>
        <end position="244"/>
    </location>
</feature>
<dbReference type="Proteomes" id="UP000322214">
    <property type="component" value="Chromosome"/>
</dbReference>
<dbReference type="AlphaFoldDB" id="A0A5B9P719"/>
<evidence type="ECO:0000256" key="2">
    <source>
        <dbReference type="ARBA" id="ARBA00022692"/>
    </source>
</evidence>
<keyword evidence="5" id="KW-0175">Coiled coil</keyword>
<evidence type="ECO:0000256" key="1">
    <source>
        <dbReference type="ARBA" id="ARBA00004141"/>
    </source>
</evidence>
<keyword evidence="3 7" id="KW-1133">Transmembrane helix</keyword>
<name>A0A5B9P719_9BACT</name>
<keyword evidence="9" id="KW-1185">Reference proteome</keyword>
<dbReference type="EMBL" id="CP042912">
    <property type="protein sequence ID" value="QEG22104.1"/>
    <property type="molecule type" value="Genomic_DNA"/>
</dbReference>
<feature type="transmembrane region" description="Helical" evidence="7">
    <location>
        <begin position="104"/>
        <end position="124"/>
    </location>
</feature>
<dbReference type="GO" id="GO:0016020">
    <property type="term" value="C:membrane"/>
    <property type="evidence" value="ECO:0007669"/>
    <property type="project" value="UniProtKB-SubCell"/>
</dbReference>
<feature type="region of interest" description="Disordered" evidence="6">
    <location>
        <begin position="1"/>
        <end position="38"/>
    </location>
</feature>
<evidence type="ECO:0008006" key="10">
    <source>
        <dbReference type="Google" id="ProtNLM"/>
    </source>
</evidence>
<dbReference type="Gene3D" id="1.20.120.350">
    <property type="entry name" value="Voltage-gated potassium channels. Chain C"/>
    <property type="match status" value="1"/>
</dbReference>
<dbReference type="InterPro" id="IPR027359">
    <property type="entry name" value="Volt_channel_dom_sf"/>
</dbReference>
<evidence type="ECO:0000313" key="9">
    <source>
        <dbReference type="Proteomes" id="UP000322214"/>
    </source>
</evidence>
<gene>
    <name evidence="8" type="ORF">MFFC18_19650</name>
</gene>
<keyword evidence="4 7" id="KW-0472">Membrane</keyword>
<dbReference type="KEGG" id="mff:MFFC18_19650"/>
<dbReference type="OrthoDB" id="210533at2"/>
<proteinExistence type="predicted"/>
<protein>
    <recommendedName>
        <fullName evidence="10">Potassium channel protein</fullName>
    </recommendedName>
</protein>
<accession>A0A5B9P719</accession>
<evidence type="ECO:0000256" key="5">
    <source>
        <dbReference type="SAM" id="Coils"/>
    </source>
</evidence>
<evidence type="ECO:0000256" key="6">
    <source>
        <dbReference type="SAM" id="MobiDB-lite"/>
    </source>
</evidence>
<evidence type="ECO:0000256" key="3">
    <source>
        <dbReference type="ARBA" id="ARBA00022989"/>
    </source>
</evidence>
<evidence type="ECO:0000313" key="8">
    <source>
        <dbReference type="EMBL" id="QEG22104.1"/>
    </source>
</evidence>